<dbReference type="EMBL" id="PSQE01000002">
    <property type="protein sequence ID" value="RHN72160.1"/>
    <property type="molecule type" value="Genomic_DNA"/>
</dbReference>
<dbReference type="Gramene" id="rna7841">
    <property type="protein sequence ID" value="RHN72160.1"/>
    <property type="gene ID" value="gene7841"/>
</dbReference>
<keyword evidence="1" id="KW-0547">Nucleotide-binding</keyword>
<dbReference type="PRINTS" id="PR00301">
    <property type="entry name" value="HEATSHOCK70"/>
</dbReference>
<evidence type="ECO:0000256" key="1">
    <source>
        <dbReference type="ARBA" id="ARBA00022741"/>
    </source>
</evidence>
<dbReference type="Proteomes" id="UP000265566">
    <property type="component" value="Chromosome 2"/>
</dbReference>
<comment type="caution">
    <text evidence="3">The sequence shown here is derived from an EMBL/GenBank/DDBJ whole genome shotgun (WGS) entry which is preliminary data.</text>
</comment>
<dbReference type="GO" id="GO:0005524">
    <property type="term" value="F:ATP binding"/>
    <property type="evidence" value="ECO:0007669"/>
    <property type="project" value="UniProtKB-KW"/>
</dbReference>
<dbReference type="Pfam" id="PF00012">
    <property type="entry name" value="HSP70"/>
    <property type="match status" value="1"/>
</dbReference>
<protein>
    <submittedName>
        <fullName evidence="3">Putative Heat shock protein 70 family</fullName>
    </submittedName>
</protein>
<dbReference type="Gene3D" id="3.90.640.10">
    <property type="entry name" value="Actin, Chain A, domain 4"/>
    <property type="match status" value="1"/>
</dbReference>
<dbReference type="GO" id="GO:0140662">
    <property type="term" value="F:ATP-dependent protein folding chaperone"/>
    <property type="evidence" value="ECO:0007669"/>
    <property type="project" value="InterPro"/>
</dbReference>
<gene>
    <name evidence="3" type="ORF">MtrunA17_Chr2g0284661</name>
</gene>
<dbReference type="AlphaFoldDB" id="A0A396J2U0"/>
<accession>A0A396J2U0</accession>
<name>A0A396J2U0_MEDTR</name>
<dbReference type="InterPro" id="IPR029047">
    <property type="entry name" value="HSP70_peptide-bd_sf"/>
</dbReference>
<proteinExistence type="predicted"/>
<dbReference type="SUPFAM" id="SSF53067">
    <property type="entry name" value="Actin-like ATPase domain"/>
    <property type="match status" value="1"/>
</dbReference>
<dbReference type="Gene3D" id="2.60.34.10">
    <property type="entry name" value="Substrate Binding Domain Of DNAk, Chain A, domain 1"/>
    <property type="match status" value="1"/>
</dbReference>
<dbReference type="PANTHER" id="PTHR19375">
    <property type="entry name" value="HEAT SHOCK PROTEIN 70KDA"/>
    <property type="match status" value="1"/>
</dbReference>
<dbReference type="InterPro" id="IPR043129">
    <property type="entry name" value="ATPase_NBD"/>
</dbReference>
<dbReference type="SUPFAM" id="SSF100920">
    <property type="entry name" value="Heat shock protein 70kD (HSP70), peptide-binding domain"/>
    <property type="match status" value="1"/>
</dbReference>
<keyword evidence="3" id="KW-0346">Stress response</keyword>
<sequence>MFPWLSVKASLRDTHLSGVDFDNNLVNRLVELFHRKYKKDLNISENSKALWRLRSACDKPCKSINPYEVVVYDASVQAAILSVEGDKKIQDLLLLDVIPHSLGVETDGGVMFVLIRKNTLIPTKKKSVFATVSDNQNSVLISV</sequence>
<evidence type="ECO:0000256" key="2">
    <source>
        <dbReference type="ARBA" id="ARBA00022840"/>
    </source>
</evidence>
<evidence type="ECO:0000313" key="3">
    <source>
        <dbReference type="EMBL" id="RHN72160.1"/>
    </source>
</evidence>
<organism evidence="3">
    <name type="scientific">Medicago truncatula</name>
    <name type="common">Barrel medic</name>
    <name type="synonym">Medicago tribuloides</name>
    <dbReference type="NCBI Taxonomy" id="3880"/>
    <lineage>
        <taxon>Eukaryota</taxon>
        <taxon>Viridiplantae</taxon>
        <taxon>Streptophyta</taxon>
        <taxon>Embryophyta</taxon>
        <taxon>Tracheophyta</taxon>
        <taxon>Spermatophyta</taxon>
        <taxon>Magnoliopsida</taxon>
        <taxon>eudicotyledons</taxon>
        <taxon>Gunneridae</taxon>
        <taxon>Pentapetalae</taxon>
        <taxon>rosids</taxon>
        <taxon>fabids</taxon>
        <taxon>Fabales</taxon>
        <taxon>Fabaceae</taxon>
        <taxon>Papilionoideae</taxon>
        <taxon>50 kb inversion clade</taxon>
        <taxon>NPAAA clade</taxon>
        <taxon>Hologalegina</taxon>
        <taxon>IRL clade</taxon>
        <taxon>Trifolieae</taxon>
        <taxon>Medicago</taxon>
    </lineage>
</organism>
<dbReference type="Gene3D" id="3.30.420.40">
    <property type="match status" value="1"/>
</dbReference>
<dbReference type="InterPro" id="IPR013126">
    <property type="entry name" value="Hsp_70_fam"/>
</dbReference>
<keyword evidence="2" id="KW-0067">ATP-binding</keyword>
<reference evidence="3" key="1">
    <citation type="journal article" date="2018" name="Nat. Plants">
        <title>Whole-genome landscape of Medicago truncatula symbiotic genes.</title>
        <authorList>
            <person name="Pecrix Y."/>
            <person name="Gamas P."/>
            <person name="Carrere S."/>
        </authorList>
    </citation>
    <scope>NUCLEOTIDE SEQUENCE</scope>
    <source>
        <tissue evidence="3">Leaves</tissue>
    </source>
</reference>